<dbReference type="InterPro" id="IPR057734">
    <property type="entry name" value="UBE2O-like_SH3-C"/>
</dbReference>
<name>A0A7R9QDD7_9ACAR</name>
<evidence type="ECO:0000256" key="1">
    <source>
        <dbReference type="SAM" id="MobiDB-lite"/>
    </source>
</evidence>
<dbReference type="InterPro" id="IPR057732">
    <property type="entry name" value="SH3-A_UBE2O"/>
</dbReference>
<feature type="region of interest" description="Disordered" evidence="1">
    <location>
        <begin position="1"/>
        <end position="26"/>
    </location>
</feature>
<dbReference type="Proteomes" id="UP000759131">
    <property type="component" value="Unassembled WGS sequence"/>
</dbReference>
<gene>
    <name evidence="6" type="ORF">OSB1V03_LOCUS18686</name>
</gene>
<feature type="compositionally biased region" description="Low complexity" evidence="1">
    <location>
        <begin position="641"/>
        <end position="654"/>
    </location>
</feature>
<dbReference type="EMBL" id="OC879947">
    <property type="protein sequence ID" value="CAD7641503.1"/>
    <property type="molecule type" value="Genomic_DNA"/>
</dbReference>
<dbReference type="InterPro" id="IPR057733">
    <property type="entry name" value="UBE2O-like_SH3-B"/>
</dbReference>
<feature type="region of interest" description="Disordered" evidence="1">
    <location>
        <begin position="253"/>
        <end position="272"/>
    </location>
</feature>
<feature type="compositionally biased region" description="Basic and acidic residues" evidence="1">
    <location>
        <begin position="336"/>
        <end position="352"/>
    </location>
</feature>
<evidence type="ECO:0000313" key="7">
    <source>
        <dbReference type="Proteomes" id="UP000759131"/>
    </source>
</evidence>
<feature type="region of interest" description="Disordered" evidence="1">
    <location>
        <begin position="336"/>
        <end position="391"/>
    </location>
</feature>
<dbReference type="OrthoDB" id="47801at2759"/>
<dbReference type="Pfam" id="PF23048">
    <property type="entry name" value="SH3-A_UBE2O"/>
    <property type="match status" value="1"/>
</dbReference>
<feature type="region of interest" description="Disordered" evidence="1">
    <location>
        <begin position="616"/>
        <end position="654"/>
    </location>
</feature>
<feature type="domain" description="UBE2O-like SH3-B" evidence="2">
    <location>
        <begin position="465"/>
        <end position="531"/>
    </location>
</feature>
<reference evidence="6" key="1">
    <citation type="submission" date="2020-11" db="EMBL/GenBank/DDBJ databases">
        <authorList>
            <person name="Tran Van P."/>
        </authorList>
    </citation>
    <scope>NUCLEOTIDE SEQUENCE</scope>
</reference>
<feature type="domain" description="UBE2O-like SH3-C" evidence="3">
    <location>
        <begin position="532"/>
        <end position="595"/>
    </location>
</feature>
<dbReference type="Pfam" id="PF23044">
    <property type="entry name" value="SH3-C_UBE2O"/>
    <property type="match status" value="1"/>
</dbReference>
<evidence type="ECO:0000259" key="5">
    <source>
        <dbReference type="Pfam" id="PF23048"/>
    </source>
</evidence>
<evidence type="ECO:0000259" key="4">
    <source>
        <dbReference type="Pfam" id="PF23046"/>
    </source>
</evidence>
<proteinExistence type="predicted"/>
<feature type="non-terminal residue" evidence="6">
    <location>
        <position position="667"/>
    </location>
</feature>
<dbReference type="AlphaFoldDB" id="A0A7R9QDD7"/>
<accession>A0A7R9QDD7</accession>
<feature type="compositionally biased region" description="Basic and acidic residues" evidence="1">
    <location>
        <begin position="621"/>
        <end position="630"/>
    </location>
</feature>
<dbReference type="EMBL" id="CAJPIZ010025372">
    <property type="protein sequence ID" value="CAG2118736.1"/>
    <property type="molecule type" value="Genomic_DNA"/>
</dbReference>
<organism evidence="6">
    <name type="scientific">Medioppia subpectinata</name>
    <dbReference type="NCBI Taxonomy" id="1979941"/>
    <lineage>
        <taxon>Eukaryota</taxon>
        <taxon>Metazoa</taxon>
        <taxon>Ecdysozoa</taxon>
        <taxon>Arthropoda</taxon>
        <taxon>Chelicerata</taxon>
        <taxon>Arachnida</taxon>
        <taxon>Acari</taxon>
        <taxon>Acariformes</taxon>
        <taxon>Sarcoptiformes</taxon>
        <taxon>Oribatida</taxon>
        <taxon>Brachypylina</taxon>
        <taxon>Oppioidea</taxon>
        <taxon>Oppiidae</taxon>
        <taxon>Medioppia</taxon>
    </lineage>
</organism>
<feature type="non-terminal residue" evidence="6">
    <location>
        <position position="1"/>
    </location>
</feature>
<feature type="domain" description="UBE2O-like tandem tSH3-B" evidence="4">
    <location>
        <begin position="123"/>
        <end position="258"/>
    </location>
</feature>
<dbReference type="InterPro" id="IPR057735">
    <property type="entry name" value="UBE2O-like_tSH3-B"/>
</dbReference>
<protein>
    <submittedName>
        <fullName evidence="6">Uncharacterized protein</fullName>
    </submittedName>
</protein>
<feature type="compositionally biased region" description="Polar residues" evidence="1">
    <location>
        <begin position="353"/>
        <end position="363"/>
    </location>
</feature>
<evidence type="ECO:0000259" key="3">
    <source>
        <dbReference type="Pfam" id="PF23044"/>
    </source>
</evidence>
<feature type="compositionally biased region" description="Low complexity" evidence="1">
    <location>
        <begin position="365"/>
        <end position="383"/>
    </location>
</feature>
<feature type="domain" description="UBE2O N-terminal SH3-A" evidence="5">
    <location>
        <begin position="3"/>
        <end position="54"/>
    </location>
</feature>
<evidence type="ECO:0000313" key="6">
    <source>
        <dbReference type="EMBL" id="CAD7641503.1"/>
    </source>
</evidence>
<dbReference type="Pfam" id="PF23043">
    <property type="entry name" value="SH3-B_UBE2O"/>
    <property type="match status" value="1"/>
</dbReference>
<evidence type="ECO:0000259" key="2">
    <source>
        <dbReference type="Pfam" id="PF23043"/>
    </source>
</evidence>
<sequence length="667" mass="74915">SDDDEDNDSRISGSTADRNSSDGHKWRRVKPGFARIALYPNGATRVINESKAKLYDRSLLNGDIVQRLDPLTNKLVPNGEHGFCRSTRILTTIKILGTDKVIENVDTNDMEMLLSLSAETICLLDSWVGYVKEVNLKLTLKCVDGSLLTIDDVDISDFEDLLTQRESNDTEFSRDDYYIGQQLFGPKSDLKNAQWTHQTKQMKRYMSSQSVRNSKINVAVEDIAIDNVSVNWLCCLSDDNLCNKSQMNTSMTGNNNLKNANKDKSVNSPIGGPTYHPMGDIIRGEAISRMKCVNHFRKCSAQIGHQCYYTIKENDSIVSVSEWEAKESMKWLNEEKNESAIKTSDEISRQSDNENTVASNENPLITKSDSDSLSISSLETSNSKTKKAKKRKNQFSLSLRKIKSKKLLPSHRKTPLSLPISTTPGARLPIEIIATNTRVSVVWQNTNTEEDVPSISLYPVHNIDNHDFFPGDFVVENKDISHSYDYGVIQKCDYTSRTAIVNWLSVTADSPTPQFVAQQELSVYDIKDHPDFNFRPGICVVRILSLNEENCEPSARTGQVLDLMLDGMLLCVWLNGQTSLVCPQHLFVVGDYDSDDLWGDSDMDYDSDFSVYESAESWETDGQKAKDNKKSPKKLSHTSPNSSGNSQNSQRLLNLLQTGASQVEEWL</sequence>
<dbReference type="Pfam" id="PF23046">
    <property type="entry name" value="tSH3-B_UBE2O"/>
    <property type="match status" value="1"/>
</dbReference>
<keyword evidence="7" id="KW-1185">Reference proteome</keyword>